<reference evidence="3 4" key="1">
    <citation type="submission" date="2018-01" db="EMBL/GenBank/DDBJ databases">
        <title>Complete genome sequence of Flavivirga eckloniae ECD14 isolated from seaweed Ecklonia cava.</title>
        <authorList>
            <person name="Lee J.H."/>
            <person name="Baik K.S."/>
            <person name="Seong C.N."/>
        </authorList>
    </citation>
    <scope>NUCLEOTIDE SEQUENCE [LARGE SCALE GENOMIC DNA]</scope>
    <source>
        <strain evidence="3 4">ECD14</strain>
    </source>
</reference>
<evidence type="ECO:0000259" key="1">
    <source>
        <dbReference type="Pfam" id="PF00534"/>
    </source>
</evidence>
<dbReference type="GO" id="GO:0016757">
    <property type="term" value="F:glycosyltransferase activity"/>
    <property type="evidence" value="ECO:0007669"/>
    <property type="project" value="InterPro"/>
</dbReference>
<dbReference type="Pfam" id="PF00534">
    <property type="entry name" value="Glycos_transf_1"/>
    <property type="match status" value="1"/>
</dbReference>
<dbReference type="EMBL" id="CP025791">
    <property type="protein sequence ID" value="AUP78169.1"/>
    <property type="molecule type" value="Genomic_DNA"/>
</dbReference>
<dbReference type="PANTHER" id="PTHR45947">
    <property type="entry name" value="SULFOQUINOVOSYL TRANSFERASE SQD2"/>
    <property type="match status" value="1"/>
</dbReference>
<dbReference type="InterPro" id="IPR050194">
    <property type="entry name" value="Glycosyltransferase_grp1"/>
</dbReference>
<feature type="domain" description="Glycosyltransferase subfamily 4-like N-terminal" evidence="2">
    <location>
        <begin position="20"/>
        <end position="182"/>
    </location>
</feature>
<organism evidence="3 4">
    <name type="scientific">Flavivirga eckloniae</name>
    <dbReference type="NCBI Taxonomy" id="1803846"/>
    <lineage>
        <taxon>Bacteria</taxon>
        <taxon>Pseudomonadati</taxon>
        <taxon>Bacteroidota</taxon>
        <taxon>Flavobacteriia</taxon>
        <taxon>Flavobacteriales</taxon>
        <taxon>Flavobacteriaceae</taxon>
        <taxon>Flavivirga</taxon>
    </lineage>
</organism>
<protein>
    <submittedName>
        <fullName evidence="3">Glycosyltransferase family 1 protein</fullName>
    </submittedName>
</protein>
<dbReference type="SUPFAM" id="SSF53756">
    <property type="entry name" value="UDP-Glycosyltransferase/glycogen phosphorylase"/>
    <property type="match status" value="1"/>
</dbReference>
<dbReference type="AlphaFoldDB" id="A0A2K9PM69"/>
<dbReference type="InterPro" id="IPR028098">
    <property type="entry name" value="Glyco_trans_4-like_N"/>
</dbReference>
<dbReference type="OrthoDB" id="502646at2"/>
<dbReference type="Pfam" id="PF13439">
    <property type="entry name" value="Glyco_transf_4"/>
    <property type="match status" value="1"/>
</dbReference>
<dbReference type="RefSeq" id="WP_102754827.1">
    <property type="nucleotide sequence ID" value="NZ_CP025791.1"/>
</dbReference>
<feature type="domain" description="Glycosyl transferase family 1" evidence="1">
    <location>
        <begin position="193"/>
        <end position="357"/>
    </location>
</feature>
<proteinExistence type="predicted"/>
<dbReference type="CDD" id="cd03801">
    <property type="entry name" value="GT4_PimA-like"/>
    <property type="match status" value="1"/>
</dbReference>
<keyword evidence="3" id="KW-0808">Transferase</keyword>
<keyword evidence="4" id="KW-1185">Reference proteome</keyword>
<evidence type="ECO:0000313" key="4">
    <source>
        <dbReference type="Proteomes" id="UP000235826"/>
    </source>
</evidence>
<gene>
    <name evidence="3" type="ORF">C1H87_05345</name>
</gene>
<dbReference type="PANTHER" id="PTHR45947:SF3">
    <property type="entry name" value="SULFOQUINOVOSYL TRANSFERASE SQD2"/>
    <property type="match status" value="1"/>
</dbReference>
<dbReference type="Gene3D" id="3.40.50.2000">
    <property type="entry name" value="Glycogen Phosphorylase B"/>
    <property type="match status" value="2"/>
</dbReference>
<dbReference type="Proteomes" id="UP000235826">
    <property type="component" value="Chromosome"/>
</dbReference>
<sequence length="380" mass="43522">MTVGFITPEYPHPRVKLAAGLATSTKNLITQLIKSDIKVIVFVYHQDEDDVIYDNGVEIHLIKSKFYKAFGWYLYRKYLNKYINNIVEKNKIDLLEAPDWTGITAFMTFKKPLVIRFHGSDAYFCKLEKRKQKFKNFFFEKLALKNADAYIAPTRFAGEETQKIFGLNKDKIKTIHYGLNLEGFVNETPQKFEANTLLYIGTIIRKKGVFELAKTFNKVIESVPDAKLILIGSDSGDYKTGSHSTYELMEQIFTPQAKKQASYLGKVPYAQINEYIKSANVCAFPSFAETLGMVTIESMALQKPVVNTNIGWAKELIDDQISGYLVHPDNIDLYAERIVTLFNDIDLCTKIGKHSREKVKADFDIDKQVKKNISYYKSLI</sequence>
<name>A0A2K9PM69_9FLAO</name>
<accession>A0A2K9PM69</accession>
<evidence type="ECO:0000259" key="2">
    <source>
        <dbReference type="Pfam" id="PF13439"/>
    </source>
</evidence>
<dbReference type="KEGG" id="fek:C1H87_05345"/>
<dbReference type="InterPro" id="IPR001296">
    <property type="entry name" value="Glyco_trans_1"/>
</dbReference>
<evidence type="ECO:0000313" key="3">
    <source>
        <dbReference type="EMBL" id="AUP78169.1"/>
    </source>
</evidence>